<comment type="caution">
    <text evidence="2">The sequence shown here is derived from an EMBL/GenBank/DDBJ whole genome shotgun (WGS) entry which is preliminary data.</text>
</comment>
<evidence type="ECO:0000256" key="1">
    <source>
        <dbReference type="SAM" id="MobiDB-lite"/>
    </source>
</evidence>
<gene>
    <name evidence="2" type="ORF">Tci_031978</name>
</gene>
<proteinExistence type="predicted"/>
<keyword evidence="2" id="KW-0548">Nucleotidyltransferase</keyword>
<dbReference type="InterPro" id="IPR032567">
    <property type="entry name" value="RTL1-rel"/>
</dbReference>
<keyword evidence="2" id="KW-0808">Transferase</keyword>
<feature type="region of interest" description="Disordered" evidence="1">
    <location>
        <begin position="399"/>
        <end position="433"/>
    </location>
</feature>
<accession>A0A6L2LFR2</accession>
<dbReference type="EMBL" id="BKCJ010004265">
    <property type="protein sequence ID" value="GEU60000.1"/>
    <property type="molecule type" value="Genomic_DNA"/>
</dbReference>
<dbReference type="SUPFAM" id="SSF56672">
    <property type="entry name" value="DNA/RNA polymerases"/>
    <property type="match status" value="1"/>
</dbReference>
<feature type="compositionally biased region" description="Acidic residues" evidence="1">
    <location>
        <begin position="117"/>
        <end position="164"/>
    </location>
</feature>
<dbReference type="PANTHER" id="PTHR15503">
    <property type="entry name" value="LDOC1 RELATED"/>
    <property type="match status" value="1"/>
</dbReference>
<dbReference type="GO" id="GO:0003964">
    <property type="term" value="F:RNA-directed DNA polymerase activity"/>
    <property type="evidence" value="ECO:0007669"/>
    <property type="project" value="UniProtKB-KW"/>
</dbReference>
<feature type="region of interest" description="Disordered" evidence="1">
    <location>
        <begin position="95"/>
        <end position="176"/>
    </location>
</feature>
<reference evidence="2" key="1">
    <citation type="journal article" date="2019" name="Sci. Rep.">
        <title>Draft genome of Tanacetum cinerariifolium, the natural source of mosquito coil.</title>
        <authorList>
            <person name="Yamashiro T."/>
            <person name="Shiraishi A."/>
            <person name="Satake H."/>
            <person name="Nakayama K."/>
        </authorList>
    </citation>
    <scope>NUCLEOTIDE SEQUENCE</scope>
</reference>
<dbReference type="Gene3D" id="3.10.10.10">
    <property type="entry name" value="HIV Type 1 Reverse Transcriptase, subunit A, domain 1"/>
    <property type="match status" value="1"/>
</dbReference>
<dbReference type="InterPro" id="IPR043502">
    <property type="entry name" value="DNA/RNA_pol_sf"/>
</dbReference>
<dbReference type="PANTHER" id="PTHR15503:SF45">
    <property type="entry name" value="RNA-DIRECTED DNA POLYMERASE HOMOLOG"/>
    <property type="match status" value="1"/>
</dbReference>
<keyword evidence="2" id="KW-0695">RNA-directed DNA polymerase</keyword>
<dbReference type="AlphaFoldDB" id="A0A6L2LFR2"/>
<feature type="compositionally biased region" description="Basic and acidic residues" evidence="1">
    <location>
        <begin position="421"/>
        <end position="433"/>
    </location>
</feature>
<evidence type="ECO:0000313" key="2">
    <source>
        <dbReference type="EMBL" id="GEU60000.1"/>
    </source>
</evidence>
<feature type="compositionally biased region" description="Basic and acidic residues" evidence="1">
    <location>
        <begin position="399"/>
        <end position="408"/>
    </location>
</feature>
<sequence>MVVVSKRCRELKIDNRWMDNSDEFDEETGSAGGLQPKQADLSCVHAFNELHSHGIRVVPNNAQSIVTYTSISSDLDRPSWGIPLINADDDIQVEDQPHADDASPTAESPGYIVDSDSIGEDDDEDLKEDPTEEHEPEDDDEDLEEDPNEEHEPEDEDTKEEEPSEGSNETEPFEEDKNDSLIDAFAAGSPLFLLPPTSPAYDQASLGHRTAMIHMKDDILKEDMPPQKRFVFTTPPPRIMPVKRQGTNDVMTLESIQAMIDRAIQRNSTHTQDDANQSSGGGLKRPVQLVRVCSYTDFMKYQPLNFKRTKGVVGLSQWLEKMKVKRNDIAAYTQRFHKLALMSTKFLADETEKVYKYISVLPDNIYRNVMSARPKTLDETIELANNLMDQKLRTYAERQNDNKRKADNSSRNNQQQQPHKKQNEAKCKSERKRLKDVPIVRDFPKVFSKDLPGIPPSRQVEFQIDFVPGVAPVARGPYGLAPAEMKELADQLQELSNKGFIRPNSSP</sequence>
<organism evidence="2">
    <name type="scientific">Tanacetum cinerariifolium</name>
    <name type="common">Dalmatian daisy</name>
    <name type="synonym">Chrysanthemum cinerariifolium</name>
    <dbReference type="NCBI Taxonomy" id="118510"/>
    <lineage>
        <taxon>Eukaryota</taxon>
        <taxon>Viridiplantae</taxon>
        <taxon>Streptophyta</taxon>
        <taxon>Embryophyta</taxon>
        <taxon>Tracheophyta</taxon>
        <taxon>Spermatophyta</taxon>
        <taxon>Magnoliopsida</taxon>
        <taxon>eudicotyledons</taxon>
        <taxon>Gunneridae</taxon>
        <taxon>Pentapetalae</taxon>
        <taxon>asterids</taxon>
        <taxon>campanulids</taxon>
        <taxon>Asterales</taxon>
        <taxon>Asteraceae</taxon>
        <taxon>Asteroideae</taxon>
        <taxon>Anthemideae</taxon>
        <taxon>Anthemidinae</taxon>
        <taxon>Tanacetum</taxon>
    </lineage>
</organism>
<name>A0A6L2LFR2_TANCI</name>
<protein>
    <submittedName>
        <fullName evidence="2">Putative reverse transcriptase domain-containing protein</fullName>
    </submittedName>
</protein>